<dbReference type="Proteomes" id="UP000298616">
    <property type="component" value="Chromosome"/>
</dbReference>
<evidence type="ECO:0000313" key="3">
    <source>
        <dbReference type="Proteomes" id="UP000298616"/>
    </source>
</evidence>
<name>A0A4D7JHR7_9BACT</name>
<keyword evidence="1" id="KW-1133">Transmembrane helix</keyword>
<protein>
    <submittedName>
        <fullName evidence="2">Uncharacterized protein</fullName>
    </submittedName>
</protein>
<feature type="transmembrane region" description="Helical" evidence="1">
    <location>
        <begin position="68"/>
        <end position="89"/>
    </location>
</feature>
<dbReference type="AlphaFoldDB" id="A0A4D7JHR7"/>
<feature type="transmembrane region" description="Helical" evidence="1">
    <location>
        <begin position="12"/>
        <end position="31"/>
    </location>
</feature>
<feature type="transmembrane region" description="Helical" evidence="1">
    <location>
        <begin position="95"/>
        <end position="119"/>
    </location>
</feature>
<dbReference type="EMBL" id="CP028923">
    <property type="protein sequence ID" value="QCK15569.1"/>
    <property type="molecule type" value="Genomic_DNA"/>
</dbReference>
<evidence type="ECO:0000256" key="1">
    <source>
        <dbReference type="SAM" id="Phobius"/>
    </source>
</evidence>
<accession>A0A4D7JHR7</accession>
<reference evidence="2 3" key="1">
    <citation type="submission" date="2018-04" db="EMBL/GenBank/DDBJ databases">
        <title>Complete genome uncultured novel isolate.</title>
        <authorList>
            <person name="Merlino G."/>
        </authorList>
    </citation>
    <scope>NUCLEOTIDE SEQUENCE [LARGE SCALE GENOMIC DNA]</scope>
    <source>
        <strain evidence="3">R1DC9</strain>
    </source>
</reference>
<keyword evidence="1" id="KW-0472">Membrane</keyword>
<proteinExistence type="predicted"/>
<dbReference type="KEGG" id="fpf:DCC35_12840"/>
<sequence>MEKDLKKNIIRIFCDISILLCGLWIINILLLDVESHYLAPLSILIILPLIISLTLLKNSIFNLNKSPIIKLLNILGGFIMTLPLILFVFGKLGRFDWWTFAMVGIAQIFLIGQSIYLFLSKK</sequence>
<gene>
    <name evidence="2" type="ORF">DCC35_12840</name>
</gene>
<feature type="transmembrane region" description="Helical" evidence="1">
    <location>
        <begin position="37"/>
        <end position="56"/>
    </location>
</feature>
<keyword evidence="1" id="KW-0812">Transmembrane</keyword>
<organism evidence="2 3">
    <name type="scientific">Mangrovivirga cuniculi</name>
    <dbReference type="NCBI Taxonomy" id="2715131"/>
    <lineage>
        <taxon>Bacteria</taxon>
        <taxon>Pseudomonadati</taxon>
        <taxon>Bacteroidota</taxon>
        <taxon>Cytophagia</taxon>
        <taxon>Cytophagales</taxon>
        <taxon>Mangrovivirgaceae</taxon>
        <taxon>Mangrovivirga</taxon>
    </lineage>
</organism>
<evidence type="ECO:0000313" key="2">
    <source>
        <dbReference type="EMBL" id="QCK15569.1"/>
    </source>
</evidence>
<keyword evidence="3" id="KW-1185">Reference proteome</keyword>